<dbReference type="Pfam" id="PF12819">
    <property type="entry name" value="Malectin_like"/>
    <property type="match status" value="1"/>
</dbReference>
<dbReference type="Gene3D" id="2.60.120.430">
    <property type="entry name" value="Galactose-binding lectin"/>
    <property type="match status" value="1"/>
</dbReference>
<dbReference type="Pfam" id="PF00560">
    <property type="entry name" value="LRR_1"/>
    <property type="match status" value="1"/>
</dbReference>
<name>A0A1J7GYU2_LUPAN</name>
<dbReference type="STRING" id="3871.A0A1J7GYU2"/>
<dbReference type="InterPro" id="IPR024788">
    <property type="entry name" value="Malectin-like_Carb-bd_dom"/>
</dbReference>
<keyword evidence="4" id="KW-0732">Signal</keyword>
<organism evidence="9 10">
    <name type="scientific">Lupinus angustifolius</name>
    <name type="common">Narrow-leaved blue lupine</name>
    <dbReference type="NCBI Taxonomy" id="3871"/>
    <lineage>
        <taxon>Eukaryota</taxon>
        <taxon>Viridiplantae</taxon>
        <taxon>Streptophyta</taxon>
        <taxon>Embryophyta</taxon>
        <taxon>Tracheophyta</taxon>
        <taxon>Spermatophyta</taxon>
        <taxon>Magnoliopsida</taxon>
        <taxon>eudicotyledons</taxon>
        <taxon>Gunneridae</taxon>
        <taxon>Pentapetalae</taxon>
        <taxon>rosids</taxon>
        <taxon>fabids</taxon>
        <taxon>Fabales</taxon>
        <taxon>Fabaceae</taxon>
        <taxon>Papilionoideae</taxon>
        <taxon>50 kb inversion clade</taxon>
        <taxon>genistoids sensu lato</taxon>
        <taxon>core genistoids</taxon>
        <taxon>Genisteae</taxon>
        <taxon>Lupinus</taxon>
    </lineage>
</organism>
<keyword evidence="6" id="KW-1133">Transmembrane helix</keyword>
<dbReference type="EMBL" id="CM007378">
    <property type="protein sequence ID" value="OIV93282.1"/>
    <property type="molecule type" value="Genomic_DNA"/>
</dbReference>
<keyword evidence="2" id="KW-0433">Leucine-rich repeat</keyword>
<evidence type="ECO:0000256" key="1">
    <source>
        <dbReference type="ARBA" id="ARBA00004167"/>
    </source>
</evidence>
<dbReference type="InterPro" id="IPR001611">
    <property type="entry name" value="Leu-rich_rpt"/>
</dbReference>
<keyword evidence="10" id="KW-1185">Reference proteome</keyword>
<dbReference type="FunFam" id="3.80.10.10:FF:000129">
    <property type="entry name" value="Leucine-rich repeat receptor-like kinase"/>
    <property type="match status" value="1"/>
</dbReference>
<dbReference type="SUPFAM" id="SSF52058">
    <property type="entry name" value="L domain-like"/>
    <property type="match status" value="1"/>
</dbReference>
<dbReference type="InterPro" id="IPR032675">
    <property type="entry name" value="LRR_dom_sf"/>
</dbReference>
<feature type="domain" description="Malectin-like" evidence="8">
    <location>
        <begin position="7"/>
        <end position="327"/>
    </location>
</feature>
<proteinExistence type="predicted"/>
<dbReference type="Gramene" id="OIV93282">
    <property type="protein sequence ID" value="OIV93282"/>
    <property type="gene ID" value="TanjilG_23123"/>
</dbReference>
<keyword evidence="7" id="KW-0472">Membrane</keyword>
<evidence type="ECO:0000256" key="3">
    <source>
        <dbReference type="ARBA" id="ARBA00022692"/>
    </source>
</evidence>
<sequence length="446" mass="49400">MNAGYFIDCGGTKELTVDNILYISDGSYINVGNTTIINEPNILPTLTTLRYFPDTSAKKYCYSLPVIKGSKYIVKTIYYYGGFDGGKQPSVFDQIIDGTRWSIVNTTEDYAKGLSSYYEVVVKSLGKTLSVCLARNEDTGSSSPFISALEVKILDDSLYNPIDFTKYALVTAARHTFGGEDIISYPNDKFDRMWQPFKDENPVVGSHSNITSSDFWNLPPTIAFTNGITTSRGKKLEIQWPPVFLPSTYYYISLYFQDNRGPSPYSWRVFDVSINDHTFFTSLNATAKGVTVYSAQWPLSGQTKLTLTPASGEPVGPVINAGEVFQILPLAGRTLTRDVIVMEDLARSFENPPSDWNGDPCLPKGNSWTGVSCSYHDLIARVITVWLGGNKISGALPDMSGLHELQTLHLENNKLDGPVPPSLKKLPKLLEINLQNNNLQGEVPKN</sequence>
<evidence type="ECO:0000256" key="4">
    <source>
        <dbReference type="ARBA" id="ARBA00022729"/>
    </source>
</evidence>
<dbReference type="GO" id="GO:0016020">
    <property type="term" value="C:membrane"/>
    <property type="evidence" value="ECO:0007669"/>
    <property type="project" value="UniProtKB-SubCell"/>
</dbReference>
<dbReference type="Gene3D" id="3.80.10.10">
    <property type="entry name" value="Ribonuclease Inhibitor"/>
    <property type="match status" value="1"/>
</dbReference>
<evidence type="ECO:0000313" key="9">
    <source>
        <dbReference type="EMBL" id="OIV93282.1"/>
    </source>
</evidence>
<gene>
    <name evidence="9" type="ORF">TanjilG_23123</name>
</gene>
<dbReference type="PANTHER" id="PTHR45631:SF45">
    <property type="entry name" value="LEUCINE-RICH REPEAT (LRR) FAMILY PROTEIN"/>
    <property type="match status" value="1"/>
</dbReference>
<dbReference type="PANTHER" id="PTHR45631">
    <property type="entry name" value="OS07G0107800 PROTEIN-RELATED"/>
    <property type="match status" value="1"/>
</dbReference>
<dbReference type="OMA" id="PAALWNK"/>
<protein>
    <recommendedName>
        <fullName evidence="8">Malectin-like domain-containing protein</fullName>
    </recommendedName>
</protein>
<evidence type="ECO:0000256" key="2">
    <source>
        <dbReference type="ARBA" id="ARBA00022614"/>
    </source>
</evidence>
<evidence type="ECO:0000256" key="7">
    <source>
        <dbReference type="ARBA" id="ARBA00023136"/>
    </source>
</evidence>
<keyword evidence="3" id="KW-0812">Transmembrane</keyword>
<comment type="subcellular location">
    <subcellularLocation>
        <location evidence="1">Membrane</location>
        <topology evidence="1">Single-pass membrane protein</topology>
    </subcellularLocation>
</comment>
<evidence type="ECO:0000313" key="10">
    <source>
        <dbReference type="Proteomes" id="UP000188354"/>
    </source>
</evidence>
<dbReference type="Proteomes" id="UP000188354">
    <property type="component" value="Chromosome LG18"/>
</dbReference>
<evidence type="ECO:0000256" key="5">
    <source>
        <dbReference type="ARBA" id="ARBA00022737"/>
    </source>
</evidence>
<keyword evidence="5" id="KW-0677">Repeat</keyword>
<dbReference type="AlphaFoldDB" id="A0A1J7GYU2"/>
<reference evidence="9 10" key="1">
    <citation type="journal article" date="2017" name="Plant Biotechnol. J.">
        <title>A comprehensive draft genome sequence for lupin (Lupinus angustifolius), an emerging health food: insights into plant-microbe interactions and legume evolution.</title>
        <authorList>
            <person name="Hane J.K."/>
            <person name="Ming Y."/>
            <person name="Kamphuis L.G."/>
            <person name="Nelson M.N."/>
            <person name="Garg G."/>
            <person name="Atkins C.A."/>
            <person name="Bayer P.E."/>
            <person name="Bravo A."/>
            <person name="Bringans S."/>
            <person name="Cannon S."/>
            <person name="Edwards D."/>
            <person name="Foley R."/>
            <person name="Gao L.L."/>
            <person name="Harrison M.J."/>
            <person name="Huang W."/>
            <person name="Hurgobin B."/>
            <person name="Li S."/>
            <person name="Liu C.W."/>
            <person name="McGrath A."/>
            <person name="Morahan G."/>
            <person name="Murray J."/>
            <person name="Weller J."/>
            <person name="Jian J."/>
            <person name="Singh K.B."/>
        </authorList>
    </citation>
    <scope>NUCLEOTIDE SEQUENCE [LARGE SCALE GENOMIC DNA]</scope>
    <source>
        <strain evidence="10">cv. Tanjil</strain>
        <tissue evidence="9">Whole plant</tissue>
    </source>
</reference>
<evidence type="ECO:0000256" key="6">
    <source>
        <dbReference type="ARBA" id="ARBA00022989"/>
    </source>
</evidence>
<accession>A0A1J7GYU2</accession>
<evidence type="ECO:0000259" key="8">
    <source>
        <dbReference type="Pfam" id="PF12819"/>
    </source>
</evidence>